<proteinExistence type="predicted"/>
<dbReference type="Proteomes" id="UP000765509">
    <property type="component" value="Unassembled WGS sequence"/>
</dbReference>
<name>A0A9Q3BPL1_9BASI</name>
<dbReference type="EMBL" id="AVOT02002035">
    <property type="protein sequence ID" value="MBW0468963.1"/>
    <property type="molecule type" value="Genomic_DNA"/>
</dbReference>
<protein>
    <submittedName>
        <fullName evidence="1">Uncharacterized protein</fullName>
    </submittedName>
</protein>
<comment type="caution">
    <text evidence="1">The sequence shown here is derived from an EMBL/GenBank/DDBJ whole genome shotgun (WGS) entry which is preliminary data.</text>
</comment>
<evidence type="ECO:0000313" key="1">
    <source>
        <dbReference type="EMBL" id="MBW0468963.1"/>
    </source>
</evidence>
<keyword evidence="2" id="KW-1185">Reference proteome</keyword>
<dbReference type="AlphaFoldDB" id="A0A9Q3BPL1"/>
<reference evidence="1" key="1">
    <citation type="submission" date="2021-03" db="EMBL/GenBank/DDBJ databases">
        <title>Draft genome sequence of rust myrtle Austropuccinia psidii MF-1, a brazilian biotype.</title>
        <authorList>
            <person name="Quecine M.C."/>
            <person name="Pachon D.M.R."/>
            <person name="Bonatelli M.L."/>
            <person name="Correr F.H."/>
            <person name="Franceschini L.M."/>
            <person name="Leite T.F."/>
            <person name="Margarido G.R.A."/>
            <person name="Almeida C.A."/>
            <person name="Ferrarezi J.A."/>
            <person name="Labate C.A."/>
        </authorList>
    </citation>
    <scope>NUCLEOTIDE SEQUENCE</scope>
    <source>
        <strain evidence="1">MF-1</strain>
    </source>
</reference>
<evidence type="ECO:0000313" key="2">
    <source>
        <dbReference type="Proteomes" id="UP000765509"/>
    </source>
</evidence>
<accession>A0A9Q3BPL1</accession>
<sequence length="119" mass="13978">MIQNIEDISRIFCAYGLEFGDSHVFTHDWCTLIPALELAYKTSINSSTTKTPKMLEKYWNPRLPCATLKKDLVDINQTEIVFKIILDKSTHHENICMQDYFKYGKELWEKNCNPPDFKI</sequence>
<organism evidence="1 2">
    <name type="scientific">Austropuccinia psidii MF-1</name>
    <dbReference type="NCBI Taxonomy" id="1389203"/>
    <lineage>
        <taxon>Eukaryota</taxon>
        <taxon>Fungi</taxon>
        <taxon>Dikarya</taxon>
        <taxon>Basidiomycota</taxon>
        <taxon>Pucciniomycotina</taxon>
        <taxon>Pucciniomycetes</taxon>
        <taxon>Pucciniales</taxon>
        <taxon>Sphaerophragmiaceae</taxon>
        <taxon>Austropuccinia</taxon>
    </lineage>
</organism>
<gene>
    <name evidence="1" type="ORF">O181_008678</name>
</gene>